<organism evidence="1 2">
    <name type="scientific">Streptomyces lasalocidi</name>
    <name type="common">Streptomyces lasaliensis</name>
    <dbReference type="NCBI Taxonomy" id="324833"/>
    <lineage>
        <taxon>Bacteria</taxon>
        <taxon>Bacillati</taxon>
        <taxon>Actinomycetota</taxon>
        <taxon>Actinomycetes</taxon>
        <taxon>Kitasatosporales</taxon>
        <taxon>Streptomycetaceae</taxon>
        <taxon>Streptomyces</taxon>
    </lineage>
</organism>
<sequence>MLAVSERILGRGGITEGLIWHKPVDSDPERTFQQIACSEEDGIVMPSGKREVPLSLDKEGERWCPDCLAVIRSNSAKK</sequence>
<dbReference type="AlphaFoldDB" id="A0A4U5W4E4"/>
<proteinExistence type="predicted"/>
<dbReference type="EMBL" id="SZNQ01000003">
    <property type="protein sequence ID" value="TKS96314.1"/>
    <property type="molecule type" value="Genomic_DNA"/>
</dbReference>
<accession>A0A4U5W4E4</accession>
<dbReference type="RefSeq" id="WP_137311412.1">
    <property type="nucleotide sequence ID" value="NZ_SZNQ01000003.1"/>
</dbReference>
<dbReference type="OrthoDB" id="4268113at2"/>
<name>A0A4U5W4E4_STRLS</name>
<evidence type="ECO:0000313" key="1">
    <source>
        <dbReference type="EMBL" id="TKS96314.1"/>
    </source>
</evidence>
<evidence type="ECO:0000313" key="2">
    <source>
        <dbReference type="Proteomes" id="UP000305929"/>
    </source>
</evidence>
<comment type="caution">
    <text evidence="1">The sequence shown here is derived from an EMBL/GenBank/DDBJ whole genome shotgun (WGS) entry which is preliminary data.</text>
</comment>
<reference evidence="1 2" key="1">
    <citation type="submission" date="2019-04" db="EMBL/GenBank/DDBJ databases">
        <title>Streptomyces lasaliensis sp. nov., an Actinomycete isolated from soil which produces the polyether antibiotic lasalocid.</title>
        <authorList>
            <person name="Erwin G."/>
            <person name="Haber C."/>
        </authorList>
    </citation>
    <scope>NUCLEOTIDE SEQUENCE [LARGE SCALE GENOMIC DNA]</scope>
    <source>
        <strain evidence="1 2">X-537</strain>
    </source>
</reference>
<protein>
    <submittedName>
        <fullName evidence="1">Uncharacterized protein</fullName>
    </submittedName>
</protein>
<gene>
    <name evidence="1" type="ORF">E4U91_37195</name>
</gene>
<dbReference type="Proteomes" id="UP000305929">
    <property type="component" value="Unassembled WGS sequence"/>
</dbReference>
<keyword evidence="2" id="KW-1185">Reference proteome</keyword>